<organism evidence="1 2">
    <name type="scientific">Ilyodon furcidens</name>
    <name type="common">goldbreast splitfin</name>
    <dbReference type="NCBI Taxonomy" id="33524"/>
    <lineage>
        <taxon>Eukaryota</taxon>
        <taxon>Metazoa</taxon>
        <taxon>Chordata</taxon>
        <taxon>Craniata</taxon>
        <taxon>Vertebrata</taxon>
        <taxon>Euteleostomi</taxon>
        <taxon>Actinopterygii</taxon>
        <taxon>Neopterygii</taxon>
        <taxon>Teleostei</taxon>
        <taxon>Neoteleostei</taxon>
        <taxon>Acanthomorphata</taxon>
        <taxon>Ovalentaria</taxon>
        <taxon>Atherinomorphae</taxon>
        <taxon>Cyprinodontiformes</taxon>
        <taxon>Goodeidae</taxon>
        <taxon>Ilyodon</taxon>
    </lineage>
</organism>
<comment type="caution">
    <text evidence="1">The sequence shown here is derived from an EMBL/GenBank/DDBJ whole genome shotgun (WGS) entry which is preliminary data.</text>
</comment>
<proteinExistence type="predicted"/>
<accession>A0ABV0U5Q1</accession>
<protein>
    <submittedName>
        <fullName evidence="1">Uncharacterized protein</fullName>
    </submittedName>
</protein>
<gene>
    <name evidence="1" type="ORF">ILYODFUR_001623</name>
</gene>
<reference evidence="1 2" key="1">
    <citation type="submission" date="2021-06" db="EMBL/GenBank/DDBJ databases">
        <authorList>
            <person name="Palmer J.M."/>
        </authorList>
    </citation>
    <scope>NUCLEOTIDE SEQUENCE [LARGE SCALE GENOMIC DNA]</scope>
    <source>
        <strain evidence="2">if_2019</strain>
        <tissue evidence="1">Muscle</tissue>
    </source>
</reference>
<sequence>MRVDRGTTCPGLCAVRISSRCWHERCHPLPATLSPFAPFASALLHTMVCWGGCMSKKGTRSRVDNLIRRAGSVVGLKLDSLVTWQRRGQ</sequence>
<keyword evidence="2" id="KW-1185">Reference proteome</keyword>
<evidence type="ECO:0000313" key="1">
    <source>
        <dbReference type="EMBL" id="MEQ2239153.1"/>
    </source>
</evidence>
<evidence type="ECO:0000313" key="2">
    <source>
        <dbReference type="Proteomes" id="UP001482620"/>
    </source>
</evidence>
<dbReference type="EMBL" id="JAHRIQ010057998">
    <property type="protein sequence ID" value="MEQ2239153.1"/>
    <property type="molecule type" value="Genomic_DNA"/>
</dbReference>
<name>A0ABV0U5Q1_9TELE</name>
<dbReference type="Proteomes" id="UP001482620">
    <property type="component" value="Unassembled WGS sequence"/>
</dbReference>